<dbReference type="Gene3D" id="3.10.100.10">
    <property type="entry name" value="Mannose-Binding Protein A, subunit A"/>
    <property type="match status" value="1"/>
</dbReference>
<keyword evidence="1" id="KW-0732">Signal</keyword>
<dbReference type="InterPro" id="IPR016186">
    <property type="entry name" value="C-type_lectin-like/link_sf"/>
</dbReference>
<dbReference type="InterPro" id="IPR016187">
    <property type="entry name" value="CTDL_fold"/>
</dbReference>
<dbReference type="Proteomes" id="UP000314986">
    <property type="component" value="Unassembled WGS sequence"/>
</dbReference>
<dbReference type="AlphaFoldDB" id="A0A4W3IQX2"/>
<evidence type="ECO:0000313" key="3">
    <source>
        <dbReference type="Ensembl" id="ENSCMIP00000031697.1"/>
    </source>
</evidence>
<feature type="chain" id="PRO_5021320009" evidence="1">
    <location>
        <begin position="24"/>
        <end position="137"/>
    </location>
</feature>
<reference evidence="4" key="1">
    <citation type="journal article" date="2006" name="Science">
        <title>Ancient noncoding elements conserved in the human genome.</title>
        <authorList>
            <person name="Venkatesh B."/>
            <person name="Kirkness E.F."/>
            <person name="Loh Y.H."/>
            <person name="Halpern A.L."/>
            <person name="Lee A.P."/>
            <person name="Johnson J."/>
            <person name="Dandona N."/>
            <person name="Viswanathan L.D."/>
            <person name="Tay A."/>
            <person name="Venter J.C."/>
            <person name="Strausberg R.L."/>
            <person name="Brenner S."/>
        </authorList>
    </citation>
    <scope>NUCLEOTIDE SEQUENCE [LARGE SCALE GENOMIC DNA]</scope>
</reference>
<proteinExistence type="predicted"/>
<organism evidence="3 4">
    <name type="scientific">Callorhinchus milii</name>
    <name type="common">Ghost shark</name>
    <dbReference type="NCBI Taxonomy" id="7868"/>
    <lineage>
        <taxon>Eukaryota</taxon>
        <taxon>Metazoa</taxon>
        <taxon>Chordata</taxon>
        <taxon>Craniata</taxon>
        <taxon>Vertebrata</taxon>
        <taxon>Chondrichthyes</taxon>
        <taxon>Holocephali</taxon>
        <taxon>Chimaeriformes</taxon>
        <taxon>Callorhinchidae</taxon>
        <taxon>Callorhinchus</taxon>
    </lineage>
</organism>
<keyword evidence="4" id="KW-1185">Reference proteome</keyword>
<feature type="domain" description="C-type lectin" evidence="2">
    <location>
        <begin position="33"/>
        <end position="137"/>
    </location>
</feature>
<name>A0A4W3IQX2_CALMI</name>
<feature type="signal peptide" evidence="1">
    <location>
        <begin position="1"/>
        <end position="23"/>
    </location>
</feature>
<dbReference type="PROSITE" id="PS50041">
    <property type="entry name" value="C_TYPE_LECTIN_2"/>
    <property type="match status" value="1"/>
</dbReference>
<reference evidence="4" key="3">
    <citation type="journal article" date="2014" name="Nature">
        <title>Elephant shark genome provides unique insights into gnathostome evolution.</title>
        <authorList>
            <consortium name="International Elephant Shark Genome Sequencing Consortium"/>
            <person name="Venkatesh B."/>
            <person name="Lee A.P."/>
            <person name="Ravi V."/>
            <person name="Maurya A.K."/>
            <person name="Lian M.M."/>
            <person name="Swann J.B."/>
            <person name="Ohta Y."/>
            <person name="Flajnik M.F."/>
            <person name="Sutoh Y."/>
            <person name="Kasahara M."/>
            <person name="Hoon S."/>
            <person name="Gangu V."/>
            <person name="Roy S.W."/>
            <person name="Irimia M."/>
            <person name="Korzh V."/>
            <person name="Kondrychyn I."/>
            <person name="Lim Z.W."/>
            <person name="Tay B.H."/>
            <person name="Tohari S."/>
            <person name="Kong K.W."/>
            <person name="Ho S."/>
            <person name="Lorente-Galdos B."/>
            <person name="Quilez J."/>
            <person name="Marques-Bonet T."/>
            <person name="Raney B.J."/>
            <person name="Ingham P.W."/>
            <person name="Tay A."/>
            <person name="Hillier L.W."/>
            <person name="Minx P."/>
            <person name="Boehm T."/>
            <person name="Wilson R.K."/>
            <person name="Brenner S."/>
            <person name="Warren W.C."/>
        </authorList>
    </citation>
    <scope>NUCLEOTIDE SEQUENCE [LARGE SCALE GENOMIC DNA]</scope>
</reference>
<accession>A0A4W3IQX2</accession>
<dbReference type="GeneTree" id="ENSGT00940000161577"/>
<evidence type="ECO:0000259" key="2">
    <source>
        <dbReference type="PROSITE" id="PS50041"/>
    </source>
</evidence>
<protein>
    <submittedName>
        <fullName evidence="3">Polycystin 1 like 2/pseudo</fullName>
    </submittedName>
</protein>
<dbReference type="InterPro" id="IPR001304">
    <property type="entry name" value="C-type_lectin-like"/>
</dbReference>
<dbReference type="Pfam" id="PF00059">
    <property type="entry name" value="Lectin_C"/>
    <property type="match status" value="1"/>
</dbReference>
<dbReference type="Ensembl" id="ENSCMIT00000032180.1">
    <property type="protein sequence ID" value="ENSCMIP00000031697.1"/>
    <property type="gene ID" value="ENSCMIG00000013565.1"/>
</dbReference>
<dbReference type="SUPFAM" id="SSF56436">
    <property type="entry name" value="C-type lectin-like"/>
    <property type="match status" value="1"/>
</dbReference>
<evidence type="ECO:0000256" key="1">
    <source>
        <dbReference type="SAM" id="SignalP"/>
    </source>
</evidence>
<reference evidence="3" key="5">
    <citation type="submission" date="2025-09" db="UniProtKB">
        <authorList>
            <consortium name="Ensembl"/>
        </authorList>
    </citation>
    <scope>IDENTIFICATION</scope>
</reference>
<sequence length="137" mass="15532">MGCFYSSFFLLIFALSLGGGSEAEPCFEQQLAFQDACYEAVKLQRTFRSAQGWCERGGGHLAFILRQETQEFLQKSLAAGRDWWIGLAPWKENLTQERTIAEATKPVAWKSKPQILKYVLISQLCELVYDVGVDGWI</sequence>
<reference evidence="3" key="4">
    <citation type="submission" date="2025-08" db="UniProtKB">
        <authorList>
            <consortium name="Ensembl"/>
        </authorList>
    </citation>
    <scope>IDENTIFICATION</scope>
</reference>
<reference evidence="4" key="2">
    <citation type="journal article" date="2007" name="PLoS Biol.">
        <title>Survey sequencing and comparative analysis of the elephant shark (Callorhinchus milii) genome.</title>
        <authorList>
            <person name="Venkatesh B."/>
            <person name="Kirkness E.F."/>
            <person name="Loh Y.H."/>
            <person name="Halpern A.L."/>
            <person name="Lee A.P."/>
            <person name="Johnson J."/>
            <person name="Dandona N."/>
            <person name="Viswanathan L.D."/>
            <person name="Tay A."/>
            <person name="Venter J.C."/>
            <person name="Strausberg R.L."/>
            <person name="Brenner S."/>
        </authorList>
    </citation>
    <scope>NUCLEOTIDE SEQUENCE [LARGE SCALE GENOMIC DNA]</scope>
</reference>
<evidence type="ECO:0000313" key="4">
    <source>
        <dbReference type="Proteomes" id="UP000314986"/>
    </source>
</evidence>